<dbReference type="NCBIfam" id="NF041486">
    <property type="entry name" value="rep_init_RepSA"/>
    <property type="match status" value="1"/>
</dbReference>
<dbReference type="Pfam" id="PF20199">
    <property type="entry name" value="RepSA"/>
    <property type="match status" value="1"/>
</dbReference>
<evidence type="ECO:0000313" key="1">
    <source>
        <dbReference type="EMBL" id="GGY57220.1"/>
    </source>
</evidence>
<evidence type="ECO:0000313" key="2">
    <source>
        <dbReference type="Proteomes" id="UP000600946"/>
    </source>
</evidence>
<name>A0ABQ3AJD5_9ACTN</name>
<proteinExistence type="predicted"/>
<sequence>MSDTATMAGLDPATFSDVLRVAGAPGFDRLQEQLRRTGGCSDPIHLHGATVTRDKATGHVLHSYSTDTEPGGRLRIACGNRRASRCPACAWTYAGDTYHLIRAGLVGDPDKGTPHTIREHPRVFATLTAPSFGPVHNRPGTRPCRCGTHHPEEAPELGTPLDPETYDYAGAVLWNNHASDLWRYFTIYLRREIAKRVGLTQKAAREQSRLAFGKVAEYQKRGAVHFHAVIRFDGADGPDSPPPYWASVALLDEAIHAAAARVQVDLPAAGEHPARVLGWGTQIDVRPIKAFGDGAEITEQAVASYVAKYATKAAETTGTVDRRVGNREALVLLGVPDHPRRLIEACMDLHDAYPGRKLRDWAHMLGFRGHFSTKSRRYSTTLGALRQVRADYRAAQQRAALGLPDPDDQQETTTLTLAHWTYAGHGHTPGESWLAANIHRDIQQSRDLAREEIAANDTDTEGW</sequence>
<protein>
    <submittedName>
        <fullName evidence="1">Replication initiation protein</fullName>
    </submittedName>
</protein>
<comment type="caution">
    <text evidence="1">The sequence shown here is derived from an EMBL/GenBank/DDBJ whole genome shotgun (WGS) entry which is preliminary data.</text>
</comment>
<dbReference type="EMBL" id="BMUU01000012">
    <property type="protein sequence ID" value="GGY57220.1"/>
    <property type="molecule type" value="Genomic_DNA"/>
</dbReference>
<organism evidence="1 2">
    <name type="scientific">Streptomyces xanthochromogenes</name>
    <dbReference type="NCBI Taxonomy" id="67384"/>
    <lineage>
        <taxon>Bacteria</taxon>
        <taxon>Bacillati</taxon>
        <taxon>Actinomycetota</taxon>
        <taxon>Actinomycetes</taxon>
        <taxon>Kitasatosporales</taxon>
        <taxon>Streptomycetaceae</taxon>
        <taxon>Streptomyces</taxon>
    </lineage>
</organism>
<dbReference type="Proteomes" id="UP000600946">
    <property type="component" value="Unassembled WGS sequence"/>
</dbReference>
<dbReference type="InterPro" id="IPR048241">
    <property type="entry name" value="RepSA_streptomyces"/>
</dbReference>
<accession>A0ABQ3AJD5</accession>
<dbReference type="GeneID" id="96293881"/>
<gene>
    <name evidence="1" type="ORF">GCM10010326_59780</name>
</gene>
<keyword evidence="2" id="KW-1185">Reference proteome</keyword>
<dbReference type="RefSeq" id="WP_308432635.1">
    <property type="nucleotide sequence ID" value="NZ_BMUU01000012.1"/>
</dbReference>
<reference evidence="2" key="1">
    <citation type="journal article" date="2019" name="Int. J. Syst. Evol. Microbiol.">
        <title>The Global Catalogue of Microorganisms (GCM) 10K type strain sequencing project: providing services to taxonomists for standard genome sequencing and annotation.</title>
        <authorList>
            <consortium name="The Broad Institute Genomics Platform"/>
            <consortium name="The Broad Institute Genome Sequencing Center for Infectious Disease"/>
            <person name="Wu L."/>
            <person name="Ma J."/>
        </authorList>
    </citation>
    <scope>NUCLEOTIDE SEQUENCE [LARGE SCALE GENOMIC DNA]</scope>
    <source>
        <strain evidence="2">JCM 4594</strain>
    </source>
</reference>
<dbReference type="InterPro" id="IPR046828">
    <property type="entry name" value="RepSA"/>
</dbReference>